<comment type="caution">
    <text evidence="1">The sequence shown here is derived from an EMBL/GenBank/DDBJ whole genome shotgun (WGS) entry which is preliminary data.</text>
</comment>
<keyword evidence="2" id="KW-1185">Reference proteome</keyword>
<proteinExistence type="predicted"/>
<dbReference type="Proteomes" id="UP000278907">
    <property type="component" value="Unassembled WGS sequence"/>
</dbReference>
<gene>
    <name evidence="1" type="ORF">D7Y13_05215</name>
</gene>
<dbReference type="EMBL" id="RAWI01000023">
    <property type="protein sequence ID" value="RKI14918.1"/>
    <property type="molecule type" value="Genomic_DNA"/>
</dbReference>
<evidence type="ECO:0000313" key="2">
    <source>
        <dbReference type="Proteomes" id="UP000278907"/>
    </source>
</evidence>
<accession>A0ABX9QQM0</accession>
<evidence type="ECO:0008006" key="3">
    <source>
        <dbReference type="Google" id="ProtNLM"/>
    </source>
</evidence>
<evidence type="ECO:0000313" key="1">
    <source>
        <dbReference type="EMBL" id="RKI14918.1"/>
    </source>
</evidence>
<sequence>MEELPGAGTIEALYRQGTSSLGALLSYGGSAFHAAIRERDGGRWEVLEYQGLPAGLVETRACFSGADIVVAGSLSYAPDAPSEVGLLMRGDGGMTWTQSLGQVPGRVLALDSCPGEDGTRILYAGGRGLWMHAEGRWREVHSYLSGEVAYLRCFPSGDVIAGTTRGDVIAGKGADCRVIARVGPIHSAERWADSLYVADPDRVYRLGTSGIERCAIALVDSVGQLPTVGRVSAGGGRLWLAGSHVLASSVDGMAWTTHPVR</sequence>
<name>A0ABX9QQM0_9BACT</name>
<organism evidence="1 2">
    <name type="scientific">Corallococcus praedator</name>
    <dbReference type="NCBI Taxonomy" id="2316724"/>
    <lineage>
        <taxon>Bacteria</taxon>
        <taxon>Pseudomonadati</taxon>
        <taxon>Myxococcota</taxon>
        <taxon>Myxococcia</taxon>
        <taxon>Myxococcales</taxon>
        <taxon>Cystobacterineae</taxon>
        <taxon>Myxococcaceae</taxon>
        <taxon>Corallococcus</taxon>
    </lineage>
</organism>
<protein>
    <recommendedName>
        <fullName evidence="3">Exo-alpha-sialidase</fullName>
    </recommendedName>
</protein>
<reference evidence="1 2" key="1">
    <citation type="submission" date="2018-09" db="EMBL/GenBank/DDBJ databases">
        <authorList>
            <person name="Livingstone P.G."/>
            <person name="Whitworth D.E."/>
        </authorList>
    </citation>
    <scope>NUCLEOTIDE SEQUENCE [LARGE SCALE GENOMIC DNA]</scope>
    <source>
        <strain evidence="1 2">CA031B</strain>
    </source>
</reference>